<reference evidence="8 10" key="1">
    <citation type="journal article" date="2008" name="Science">
        <title>The Physcomitrella genome reveals evolutionary insights into the conquest of land by plants.</title>
        <authorList>
            <person name="Rensing S."/>
            <person name="Lang D."/>
            <person name="Zimmer A."/>
            <person name="Terry A."/>
            <person name="Salamov A."/>
            <person name="Shapiro H."/>
            <person name="Nishiyama T."/>
            <person name="Perroud P.-F."/>
            <person name="Lindquist E."/>
            <person name="Kamisugi Y."/>
            <person name="Tanahashi T."/>
            <person name="Sakakibara K."/>
            <person name="Fujita T."/>
            <person name="Oishi K."/>
            <person name="Shin-I T."/>
            <person name="Kuroki Y."/>
            <person name="Toyoda A."/>
            <person name="Suzuki Y."/>
            <person name="Hashimoto A."/>
            <person name="Yamaguchi K."/>
            <person name="Sugano A."/>
            <person name="Kohara Y."/>
            <person name="Fujiyama A."/>
            <person name="Anterola A."/>
            <person name="Aoki S."/>
            <person name="Ashton N."/>
            <person name="Barbazuk W.B."/>
            <person name="Barker E."/>
            <person name="Bennetzen J."/>
            <person name="Bezanilla M."/>
            <person name="Blankenship R."/>
            <person name="Cho S.H."/>
            <person name="Dutcher S."/>
            <person name="Estelle M."/>
            <person name="Fawcett J.A."/>
            <person name="Gundlach H."/>
            <person name="Hanada K."/>
            <person name="Heyl A."/>
            <person name="Hicks K.A."/>
            <person name="Hugh J."/>
            <person name="Lohr M."/>
            <person name="Mayer K."/>
            <person name="Melkozernov A."/>
            <person name="Murata T."/>
            <person name="Nelson D."/>
            <person name="Pils B."/>
            <person name="Prigge M."/>
            <person name="Reiss B."/>
            <person name="Renner T."/>
            <person name="Rombauts S."/>
            <person name="Rushton P."/>
            <person name="Sanderfoot A."/>
            <person name="Schween G."/>
            <person name="Shiu S.-H."/>
            <person name="Stueber K."/>
            <person name="Theodoulou F.L."/>
            <person name="Tu H."/>
            <person name="Van de Peer Y."/>
            <person name="Verrier P.J."/>
            <person name="Waters E."/>
            <person name="Wood A."/>
            <person name="Yang L."/>
            <person name="Cove D."/>
            <person name="Cuming A."/>
            <person name="Hasebe M."/>
            <person name="Lucas S."/>
            <person name="Mishler D.B."/>
            <person name="Reski R."/>
            <person name="Grigoriev I."/>
            <person name="Quatrano R.S."/>
            <person name="Boore J.L."/>
        </authorList>
    </citation>
    <scope>NUCLEOTIDE SEQUENCE [LARGE SCALE GENOMIC DNA]</scope>
    <source>
        <strain evidence="9 10">cv. Gransden 2004</strain>
    </source>
</reference>
<evidence type="ECO:0000256" key="6">
    <source>
        <dbReference type="SAM" id="MobiDB-lite"/>
    </source>
</evidence>
<reference evidence="9" key="3">
    <citation type="submission" date="2020-12" db="UniProtKB">
        <authorList>
            <consortium name="EnsemblPlants"/>
        </authorList>
    </citation>
    <scope>IDENTIFICATION</scope>
</reference>
<dbReference type="Gene3D" id="3.30.890.10">
    <property type="entry name" value="Methyl-cpg-binding Protein 2, Chain A"/>
    <property type="match status" value="1"/>
</dbReference>
<comment type="subcellular location">
    <subcellularLocation>
        <location evidence="1">Nucleus</location>
    </subcellularLocation>
</comment>
<evidence type="ECO:0000259" key="7">
    <source>
        <dbReference type="PROSITE" id="PS50982"/>
    </source>
</evidence>
<dbReference type="RefSeq" id="XP_024403320.1">
    <property type="nucleotide sequence ID" value="XM_024547552.2"/>
</dbReference>
<feature type="region of interest" description="Disordered" evidence="6">
    <location>
        <begin position="678"/>
        <end position="705"/>
    </location>
</feature>
<feature type="region of interest" description="Disordered" evidence="6">
    <location>
        <begin position="566"/>
        <end position="591"/>
    </location>
</feature>
<feature type="domain" description="MBD" evidence="7">
    <location>
        <begin position="763"/>
        <end position="839"/>
    </location>
</feature>
<accession>A0A2K1IYT4</accession>
<dbReference type="EnsemblPlants" id="Pp3c19_17370V3.1">
    <property type="protein sequence ID" value="Pp3c19_17370V3.1"/>
    <property type="gene ID" value="Pp3c19_17370"/>
</dbReference>
<evidence type="ECO:0000313" key="8">
    <source>
        <dbReference type="EMBL" id="PNR34436.1"/>
    </source>
</evidence>
<reference evidence="8 10" key="2">
    <citation type="journal article" date="2018" name="Plant J.">
        <title>The Physcomitrella patens chromosome-scale assembly reveals moss genome structure and evolution.</title>
        <authorList>
            <person name="Lang D."/>
            <person name="Ullrich K.K."/>
            <person name="Murat F."/>
            <person name="Fuchs J."/>
            <person name="Jenkins J."/>
            <person name="Haas F.B."/>
            <person name="Piednoel M."/>
            <person name="Gundlach H."/>
            <person name="Van Bel M."/>
            <person name="Meyberg R."/>
            <person name="Vives C."/>
            <person name="Morata J."/>
            <person name="Symeonidi A."/>
            <person name="Hiss M."/>
            <person name="Muchero W."/>
            <person name="Kamisugi Y."/>
            <person name="Saleh O."/>
            <person name="Blanc G."/>
            <person name="Decker E.L."/>
            <person name="van Gessel N."/>
            <person name="Grimwood J."/>
            <person name="Hayes R.D."/>
            <person name="Graham S.W."/>
            <person name="Gunter L.E."/>
            <person name="McDaniel S.F."/>
            <person name="Hoernstein S.N.W."/>
            <person name="Larsson A."/>
            <person name="Li F.W."/>
            <person name="Perroud P.F."/>
            <person name="Phillips J."/>
            <person name="Ranjan P."/>
            <person name="Rokshar D.S."/>
            <person name="Rothfels C.J."/>
            <person name="Schneider L."/>
            <person name="Shu S."/>
            <person name="Stevenson D.W."/>
            <person name="Thummler F."/>
            <person name="Tillich M."/>
            <person name="Villarreal Aguilar J.C."/>
            <person name="Widiez T."/>
            <person name="Wong G.K."/>
            <person name="Wymore A."/>
            <person name="Zhang Y."/>
            <person name="Zimmer A.D."/>
            <person name="Quatrano R.S."/>
            <person name="Mayer K.F.X."/>
            <person name="Goodstein D."/>
            <person name="Casacuberta J.M."/>
            <person name="Vandepoele K."/>
            <person name="Reski R."/>
            <person name="Cuming A.C."/>
            <person name="Tuskan G.A."/>
            <person name="Maumus F."/>
            <person name="Salse J."/>
            <person name="Schmutz J."/>
            <person name="Rensing S.A."/>
        </authorList>
    </citation>
    <scope>NUCLEOTIDE SEQUENCE [LARGE SCALE GENOMIC DNA]</scope>
    <source>
        <strain evidence="9 10">cv. Gransden 2004</strain>
    </source>
</reference>
<dbReference type="GO" id="GO:0003677">
    <property type="term" value="F:DNA binding"/>
    <property type="evidence" value="ECO:0007669"/>
    <property type="project" value="UniProtKB-KW"/>
</dbReference>
<dbReference type="InterPro" id="IPR001739">
    <property type="entry name" value="Methyl_CpG_DNA-bd"/>
</dbReference>
<dbReference type="GO" id="GO:0005634">
    <property type="term" value="C:nucleus"/>
    <property type="evidence" value="ECO:0007669"/>
    <property type="project" value="UniProtKB-SubCell"/>
</dbReference>
<dbReference type="PaxDb" id="3218-PP1S172_9V6.1"/>
<feature type="region of interest" description="Disordered" evidence="6">
    <location>
        <begin position="880"/>
        <end position="900"/>
    </location>
</feature>
<dbReference type="EnsemblPlants" id="Pp3c19_17370V3.2">
    <property type="protein sequence ID" value="Pp3c19_17370V3.2"/>
    <property type="gene ID" value="Pp3c19_17370"/>
</dbReference>
<evidence type="ECO:0000256" key="3">
    <source>
        <dbReference type="ARBA" id="ARBA00023125"/>
    </source>
</evidence>
<dbReference type="SUPFAM" id="SSF54171">
    <property type="entry name" value="DNA-binding domain"/>
    <property type="match status" value="1"/>
</dbReference>
<dbReference type="STRING" id="3218.A0A2K1IYT4"/>
<organism evidence="8">
    <name type="scientific">Physcomitrium patens</name>
    <name type="common">Spreading-leaved earth moss</name>
    <name type="synonym">Physcomitrella patens</name>
    <dbReference type="NCBI Taxonomy" id="3218"/>
    <lineage>
        <taxon>Eukaryota</taxon>
        <taxon>Viridiplantae</taxon>
        <taxon>Streptophyta</taxon>
        <taxon>Embryophyta</taxon>
        <taxon>Bryophyta</taxon>
        <taxon>Bryophytina</taxon>
        <taxon>Bryopsida</taxon>
        <taxon>Funariidae</taxon>
        <taxon>Funariales</taxon>
        <taxon>Funariaceae</taxon>
        <taxon>Physcomitrium</taxon>
    </lineage>
</organism>
<keyword evidence="10" id="KW-1185">Reference proteome</keyword>
<feature type="compositionally biased region" description="Polar residues" evidence="6">
    <location>
        <begin position="688"/>
        <end position="697"/>
    </location>
</feature>
<evidence type="ECO:0000256" key="5">
    <source>
        <dbReference type="ARBA" id="ARBA00023242"/>
    </source>
</evidence>
<keyword evidence="5" id="KW-0539">Nucleus</keyword>
<gene>
    <name evidence="9" type="primary">LOC112295695</name>
    <name evidence="8" type="ORF">PHYPA_024253</name>
</gene>
<keyword evidence="3" id="KW-0238">DNA-binding</keyword>
<evidence type="ECO:0000256" key="4">
    <source>
        <dbReference type="ARBA" id="ARBA00023163"/>
    </source>
</evidence>
<dbReference type="PROSITE" id="PS50982">
    <property type="entry name" value="MBD"/>
    <property type="match status" value="1"/>
</dbReference>
<dbReference type="OrthoDB" id="10072024at2759"/>
<dbReference type="GeneID" id="112295695"/>
<dbReference type="EMBL" id="ABEU02000019">
    <property type="protein sequence ID" value="PNR34436.1"/>
    <property type="molecule type" value="Genomic_DNA"/>
</dbReference>
<dbReference type="Proteomes" id="UP000006727">
    <property type="component" value="Chromosome 19"/>
</dbReference>
<feature type="compositionally biased region" description="Polar residues" evidence="6">
    <location>
        <begin position="622"/>
        <end position="637"/>
    </location>
</feature>
<feature type="region of interest" description="Disordered" evidence="6">
    <location>
        <begin position="1030"/>
        <end position="1049"/>
    </location>
</feature>
<feature type="region of interest" description="Disordered" evidence="6">
    <location>
        <begin position="950"/>
        <end position="1022"/>
    </location>
</feature>
<evidence type="ECO:0000256" key="2">
    <source>
        <dbReference type="ARBA" id="ARBA00023015"/>
    </source>
</evidence>
<sequence>MLTEGEGEGEGDVPLDGVKTAEDFKFYSTQTCSADFQQRSVEVVEFGSRPAKRARLLNDKSNPAKESQACNSFASRLARDSFIEKKVANVIQMLQTYQADEPMSDSDSGITNELRARIAGMKVVGCVEASEYDEKKGNMKASAAQDDVKTVFIDSEGVERNAASTMIQQDLGDTASTSSDEGVFVIKMRSPTSKQLLHGPKLGMDQEELHNCSVAATRIMIGVQDAYDSPGTMGHCHGGGHDVDDRFIKSLAVEDEERTELDAEKVESSVELANVIPGDAGKKLKICSDIEVQHMQLAAADFRDENLDVSKSNQEAEVSPIHRSYSKSTELDEAYEHHSNELFQNDAENVARAEMHTSLGAGVQNDVAKNLDHCVGLDRERQVVLTRVTDGDIIDVGKLEAVKEDRTLALGSVDSTSDDGHQVNRYQEGHCNGCEDVTGVERLKSDTATSEIKKTLQNTEFVGDLDDPTILFSPGGPFPIGNIGGKDGNHINTNDQIDQSKAQVLSPASAGLKDFGKVIQEAPVVGESDSGTGQDLGEDVSDVVKVYARKRKRSTPTEIVKAESAALKEHSGFSKSEDVSRSQLKDQEPLGERIIKHYSRRFLCRTDSHRPAAMIEKPNQHMMTSASNGEGSVSLPQAEQHKDISSKSDDARRLQVKDEEPLGERVIKHYVRRSLGRTDIHGPANMSVKPTQPSMASDCNGEGSIPLPQAEHHTGASAEVETEIKINVFRRRSKANPSQQRSPMNGDIDLQCKVTEDHTSEGYVRPDHQPRWLPEGWILEIRVRDGKKTPVRIRDKYYFNQKSGHRFRSRNEVLQFLDHERMGRDLMASDALGRKVQSQSMEGLVSNAPSLVASNPASTQLHTARMKTTPMKPASAVLSQANGTDLPQPREEDRNGSGLLRCSGAAFSGVRERGRSDSPAKNVVTSALDGVAANSPPPLSSNECARLLSGSSVPAAESPSDQGNNRGKLIFRLKRKQPDSDTGKGRSKRPMYEVVHGEKASSSTSTPSHQENNLTPGEKTGQVVTPALDSASTQVERTSAKNPPTSSLSHNFLSDSMLIKTQVENNVPVVDVSFSQPVAEQPAVMKPVVENATTNQTPQHLDLFLEPYTALGIPATARSSGLQHMASYSANHTHVFLDPLENTIPLSWHYYFTSQAPISITTSVPTLGPFPSLFNTSVSGSHSVANTVSIPIFEHFKGVSSSMQLNAASTLFPCPASGIDSRTRDSSSIVKMTEGVPQTQKATAPKALTKEQNSQLLLGLGRRLCLAGVEHKKKPCSSHLQTRATTLQDQSQQGFFQAISRMQ</sequence>
<feature type="region of interest" description="Disordered" evidence="6">
    <location>
        <begin position="622"/>
        <end position="660"/>
    </location>
</feature>
<keyword evidence="2" id="KW-0805">Transcription regulation</keyword>
<feature type="compositionally biased region" description="Basic and acidic residues" evidence="6">
    <location>
        <begin position="639"/>
        <end position="660"/>
    </location>
</feature>
<dbReference type="Gramene" id="Pp3c19_17370V3.1">
    <property type="protein sequence ID" value="Pp3c19_17370V3.1"/>
    <property type="gene ID" value="Pp3c19_17370"/>
</dbReference>
<dbReference type="Gramene" id="Pp3c19_17370V3.2">
    <property type="protein sequence ID" value="Pp3c19_17370V3.2"/>
    <property type="gene ID" value="Pp3c19_17370"/>
</dbReference>
<keyword evidence="4" id="KW-0804">Transcription</keyword>
<evidence type="ECO:0000313" key="10">
    <source>
        <dbReference type="Proteomes" id="UP000006727"/>
    </source>
</evidence>
<dbReference type="PANTHER" id="PTHR12396:SF46">
    <property type="entry name" value="METHYL-CPG-BINDING DOMAIN-CONTAINING PROTEIN 6"/>
    <property type="match status" value="1"/>
</dbReference>
<dbReference type="KEGG" id="ppp:112295695"/>
<dbReference type="PANTHER" id="PTHR12396">
    <property type="entry name" value="METHYL-CPG BINDING PROTEIN, MBD"/>
    <property type="match status" value="1"/>
</dbReference>
<feature type="compositionally biased region" description="Polar residues" evidence="6">
    <location>
        <begin position="1000"/>
        <end position="1015"/>
    </location>
</feature>
<dbReference type="InterPro" id="IPR016177">
    <property type="entry name" value="DNA-bd_dom_sf"/>
</dbReference>
<name>A0A2K1IYT4_PHYPA</name>
<proteinExistence type="predicted"/>
<protein>
    <recommendedName>
        <fullName evidence="7">MBD domain-containing protein</fullName>
    </recommendedName>
</protein>
<evidence type="ECO:0000313" key="9">
    <source>
        <dbReference type="EnsemblPlants" id="Pp3c19_17370V3.1"/>
    </source>
</evidence>
<evidence type="ECO:0000256" key="1">
    <source>
        <dbReference type="ARBA" id="ARBA00004123"/>
    </source>
</evidence>